<feature type="compositionally biased region" description="Polar residues" evidence="1">
    <location>
        <begin position="374"/>
        <end position="383"/>
    </location>
</feature>
<feature type="region of interest" description="Disordered" evidence="1">
    <location>
        <begin position="272"/>
        <end position="352"/>
    </location>
</feature>
<feature type="compositionally biased region" description="Polar residues" evidence="1">
    <location>
        <begin position="274"/>
        <end position="296"/>
    </location>
</feature>
<feature type="compositionally biased region" description="Basic and acidic residues" evidence="1">
    <location>
        <begin position="201"/>
        <end position="216"/>
    </location>
</feature>
<feature type="compositionally biased region" description="Polar residues" evidence="1">
    <location>
        <begin position="96"/>
        <end position="132"/>
    </location>
</feature>
<evidence type="ECO:0000256" key="1">
    <source>
        <dbReference type="SAM" id="MobiDB-lite"/>
    </source>
</evidence>
<dbReference type="EMBL" id="JAPDRN010000097">
    <property type="protein sequence ID" value="KAJ9623849.1"/>
    <property type="molecule type" value="Genomic_DNA"/>
</dbReference>
<keyword evidence="3" id="KW-1185">Reference proteome</keyword>
<protein>
    <submittedName>
        <fullName evidence="2">Uncharacterized protein</fullName>
    </submittedName>
</protein>
<gene>
    <name evidence="2" type="ORF">H2204_011035</name>
</gene>
<dbReference type="InterPro" id="IPR004354">
    <property type="entry name" value="Meiotic_Rec114"/>
</dbReference>
<feature type="region of interest" description="Disordered" evidence="1">
    <location>
        <begin position="538"/>
        <end position="567"/>
    </location>
</feature>
<evidence type="ECO:0000313" key="3">
    <source>
        <dbReference type="Proteomes" id="UP001172681"/>
    </source>
</evidence>
<accession>A0AA38XV43</accession>
<feature type="region of interest" description="Disordered" evidence="1">
    <location>
        <begin position="178"/>
        <end position="218"/>
    </location>
</feature>
<dbReference type="Proteomes" id="UP001172681">
    <property type="component" value="Unassembled WGS sequence"/>
</dbReference>
<feature type="compositionally biased region" description="Basic residues" evidence="1">
    <location>
        <begin position="325"/>
        <end position="338"/>
    </location>
</feature>
<feature type="region of interest" description="Disordered" evidence="1">
    <location>
        <begin position="79"/>
        <end position="132"/>
    </location>
</feature>
<name>A0AA38XV43_9EURO</name>
<dbReference type="GO" id="GO:0007131">
    <property type="term" value="P:reciprocal meiotic recombination"/>
    <property type="evidence" value="ECO:0007669"/>
    <property type="project" value="InterPro"/>
</dbReference>
<evidence type="ECO:0000313" key="2">
    <source>
        <dbReference type="EMBL" id="KAJ9623849.1"/>
    </source>
</evidence>
<organism evidence="2 3">
    <name type="scientific">Knufia peltigerae</name>
    <dbReference type="NCBI Taxonomy" id="1002370"/>
    <lineage>
        <taxon>Eukaryota</taxon>
        <taxon>Fungi</taxon>
        <taxon>Dikarya</taxon>
        <taxon>Ascomycota</taxon>
        <taxon>Pezizomycotina</taxon>
        <taxon>Eurotiomycetes</taxon>
        <taxon>Chaetothyriomycetidae</taxon>
        <taxon>Chaetothyriales</taxon>
        <taxon>Trichomeriaceae</taxon>
        <taxon>Knufia</taxon>
    </lineage>
</organism>
<feature type="region of interest" description="Disordered" evidence="1">
    <location>
        <begin position="374"/>
        <end position="424"/>
    </location>
</feature>
<sequence>MEELDLNVLAAELNRSMTQSSNMIHNAQIPAVVVLVKVPHIAFKYPMANGQFRRFQVKFTCDEDYDEAMKMLSRANVPTVASGSFPTQPKPHHAASANQLTPHDSASQRGFSSNASTTYEQQHNSASVTNTSNRISCPSLSAQVSMAPPTFAASALGNPQCDPSKPTSLHDQLLPSLSHRRQPAGPHSHGSLSTATTLVNNRDRPGIHNPRGRQDMDNLLPTARPQGKNNYANAPRGSTVDHEFNLGLPPRRNLPFPSVSTLPNQVHSAAIPQANVSDDQPRTSAVPTTTSNSTRNEAIPPPSPGVTGKRKRVAPKSTTEAAGAKKPRAPAKSKKTASRRTAEGDRPVPTVEELLKQPEPIITRRLTRAMSITSAQNDKANNPPQTPLPVPKSNGAEVPESANPAHDDTGRCPSLSLGSPSRRHTLRSASRVLSTLEIQTGTTRPQTTTIAAADTLANDEGERIRDRDTYPCTPADQIIDVCTPASPSVPHLEPMVIRNAVDNTTNTAADDPQGPPPPPIDHLGNLGLDTNVNMAMASSTTSTNNHPTNNNNNPRAEPEPAGTAAPADRAVNHDDTLAGEFLFADPTSAQALAEIDDWSRLPPAQRRSVLRSHLASLIMQPSFLSLCRDLSAMWETEILMGKIANM</sequence>
<comment type="caution">
    <text evidence="2">The sequence shown here is derived from an EMBL/GenBank/DDBJ whole genome shotgun (WGS) entry which is preliminary data.</text>
</comment>
<dbReference type="AlphaFoldDB" id="A0AA38XV43"/>
<reference evidence="2" key="1">
    <citation type="submission" date="2022-10" db="EMBL/GenBank/DDBJ databases">
        <title>Culturing micro-colonial fungi from biological soil crusts in the Mojave desert and describing Neophaeococcomyces mojavensis, and introducing the new genera and species Taxawa tesnikishii.</title>
        <authorList>
            <person name="Kurbessoian T."/>
            <person name="Stajich J.E."/>
        </authorList>
    </citation>
    <scope>NUCLEOTIDE SEQUENCE</scope>
    <source>
        <strain evidence="2">TK_35</strain>
    </source>
</reference>
<dbReference type="Pfam" id="PF03525">
    <property type="entry name" value="Meiotic_rec114"/>
    <property type="match status" value="1"/>
</dbReference>
<feature type="compositionally biased region" description="Polar residues" evidence="1">
    <location>
        <begin position="190"/>
        <end position="200"/>
    </location>
</feature>
<proteinExistence type="predicted"/>